<dbReference type="Pfam" id="PF11772">
    <property type="entry name" value="EpuA"/>
    <property type="match status" value="1"/>
</dbReference>
<evidence type="ECO:0000313" key="3">
    <source>
        <dbReference type="Proteomes" id="UP000606653"/>
    </source>
</evidence>
<evidence type="ECO:0008006" key="4">
    <source>
        <dbReference type="Google" id="ProtNLM"/>
    </source>
</evidence>
<accession>A0ABQ2KU12</accession>
<dbReference type="InterPro" id="IPR024596">
    <property type="entry name" value="RNApol_su_b/EpuA"/>
</dbReference>
<sequence length="72" mass="8579">MEKVMDEQVEAPIRRKKMFGRRLLRLTLFLLFFAFCLFGGLVFGYVYMGKQELAEAFRPETWLHVFDLIFAP</sequence>
<gene>
    <name evidence="2" type="ORF">GCM10010969_06830</name>
</gene>
<keyword evidence="3" id="KW-1185">Reference proteome</keyword>
<feature type="transmembrane region" description="Helical" evidence="1">
    <location>
        <begin position="23"/>
        <end position="48"/>
    </location>
</feature>
<reference evidence="3" key="1">
    <citation type="journal article" date="2019" name="Int. J. Syst. Evol. Microbiol.">
        <title>The Global Catalogue of Microorganisms (GCM) 10K type strain sequencing project: providing services to taxonomists for standard genome sequencing and annotation.</title>
        <authorList>
            <consortium name="The Broad Institute Genomics Platform"/>
            <consortium name="The Broad Institute Genome Sequencing Center for Infectious Disease"/>
            <person name="Wu L."/>
            <person name="Ma J."/>
        </authorList>
    </citation>
    <scope>NUCLEOTIDE SEQUENCE [LARGE SCALE GENOMIC DNA]</scope>
    <source>
        <strain evidence="3">CGMCC 1.6964</strain>
    </source>
</reference>
<proteinExistence type="predicted"/>
<comment type="caution">
    <text evidence="2">The sequence shown here is derived from an EMBL/GenBank/DDBJ whole genome shotgun (WGS) entry which is preliminary data.</text>
</comment>
<keyword evidence="1" id="KW-1133">Transmembrane helix</keyword>
<dbReference type="Proteomes" id="UP000606653">
    <property type="component" value="Unassembled WGS sequence"/>
</dbReference>
<evidence type="ECO:0000313" key="2">
    <source>
        <dbReference type="EMBL" id="GGN93312.1"/>
    </source>
</evidence>
<dbReference type="RefSeq" id="WP_018976779.1">
    <property type="nucleotide sequence ID" value="NZ_BMLN01000002.1"/>
</dbReference>
<organism evidence="2 3">
    <name type="scientific">Saccharibacillus kuerlensis</name>
    <dbReference type="NCBI Taxonomy" id="459527"/>
    <lineage>
        <taxon>Bacteria</taxon>
        <taxon>Bacillati</taxon>
        <taxon>Bacillota</taxon>
        <taxon>Bacilli</taxon>
        <taxon>Bacillales</taxon>
        <taxon>Paenibacillaceae</taxon>
        <taxon>Saccharibacillus</taxon>
    </lineage>
</organism>
<dbReference type="EMBL" id="BMLN01000002">
    <property type="protein sequence ID" value="GGN93312.1"/>
    <property type="molecule type" value="Genomic_DNA"/>
</dbReference>
<protein>
    <recommendedName>
        <fullName evidence="4">DNA-directed RNA polymerase subunit beta</fullName>
    </recommendedName>
</protein>
<keyword evidence="1" id="KW-0812">Transmembrane</keyword>
<keyword evidence="1" id="KW-0472">Membrane</keyword>
<name>A0ABQ2KU12_9BACL</name>
<evidence type="ECO:0000256" key="1">
    <source>
        <dbReference type="SAM" id="Phobius"/>
    </source>
</evidence>